<dbReference type="EMBL" id="HBUF01510052">
    <property type="protein sequence ID" value="CAG6746468.1"/>
    <property type="molecule type" value="Transcribed_RNA"/>
</dbReference>
<accession>A0A8D8YTH1</accession>
<dbReference type="EMBL" id="HBUF01393973">
    <property type="protein sequence ID" value="CAG6734840.1"/>
    <property type="molecule type" value="Transcribed_RNA"/>
</dbReference>
<proteinExistence type="predicted"/>
<dbReference type="AlphaFoldDB" id="A0A8D8YTH1"/>
<evidence type="ECO:0000313" key="1">
    <source>
        <dbReference type="EMBL" id="CAG6734840.1"/>
    </source>
</evidence>
<protein>
    <submittedName>
        <fullName evidence="1">Uncharacterized protein</fullName>
    </submittedName>
</protein>
<dbReference type="EMBL" id="HBUF01393974">
    <property type="protein sequence ID" value="CAG6734841.1"/>
    <property type="molecule type" value="Transcribed_RNA"/>
</dbReference>
<name>A0A8D8YTH1_9HEMI</name>
<reference evidence="1" key="1">
    <citation type="submission" date="2021-05" db="EMBL/GenBank/DDBJ databases">
        <authorList>
            <person name="Alioto T."/>
            <person name="Alioto T."/>
            <person name="Gomez Garrido J."/>
        </authorList>
    </citation>
    <scope>NUCLEOTIDE SEQUENCE</scope>
</reference>
<organism evidence="1">
    <name type="scientific">Cacopsylla melanoneura</name>
    <dbReference type="NCBI Taxonomy" id="428564"/>
    <lineage>
        <taxon>Eukaryota</taxon>
        <taxon>Metazoa</taxon>
        <taxon>Ecdysozoa</taxon>
        <taxon>Arthropoda</taxon>
        <taxon>Hexapoda</taxon>
        <taxon>Insecta</taxon>
        <taxon>Pterygota</taxon>
        <taxon>Neoptera</taxon>
        <taxon>Paraneoptera</taxon>
        <taxon>Hemiptera</taxon>
        <taxon>Sternorrhyncha</taxon>
        <taxon>Psylloidea</taxon>
        <taxon>Psyllidae</taxon>
        <taxon>Psyllinae</taxon>
        <taxon>Cacopsylla</taxon>
    </lineage>
</organism>
<sequence length="109" mass="12787">MASKSNCKIARKEWCTWIFLSILISFKKGLKCSIFSLLAWTFILDTRASQPVAWKTFLRGQKIANSNKELLLLLEVKFQNLKSNFERNHFNLSRVTHSRISRHLLPHIK</sequence>